<organism evidence="2 3">
    <name type="scientific">Halosimplex aquaticum</name>
    <dbReference type="NCBI Taxonomy" id="3026162"/>
    <lineage>
        <taxon>Archaea</taxon>
        <taxon>Methanobacteriati</taxon>
        <taxon>Methanobacteriota</taxon>
        <taxon>Stenosarchaea group</taxon>
        <taxon>Halobacteria</taxon>
        <taxon>Halobacteriales</taxon>
        <taxon>Haloarculaceae</taxon>
        <taxon>Halosimplex</taxon>
    </lineage>
</organism>
<dbReference type="InterPro" id="IPR029044">
    <property type="entry name" value="Nucleotide-diphossugar_trans"/>
</dbReference>
<proteinExistence type="predicted"/>
<keyword evidence="3" id="KW-1185">Reference proteome</keyword>
<dbReference type="CDD" id="cd04182">
    <property type="entry name" value="GT_2_like_f"/>
    <property type="match status" value="1"/>
</dbReference>
<evidence type="ECO:0000313" key="3">
    <source>
        <dbReference type="Proteomes" id="UP001596432"/>
    </source>
</evidence>
<evidence type="ECO:0000259" key="1">
    <source>
        <dbReference type="Pfam" id="PF12804"/>
    </source>
</evidence>
<evidence type="ECO:0000313" key="2">
    <source>
        <dbReference type="EMBL" id="MFC7140713.1"/>
    </source>
</evidence>
<dbReference type="AlphaFoldDB" id="A0ABD5Y497"/>
<name>A0ABD5Y497_9EURY</name>
<protein>
    <submittedName>
        <fullName evidence="2">NTP transferase domain-containing protein</fullName>
    </submittedName>
</protein>
<dbReference type="EMBL" id="JBHTAS010000001">
    <property type="protein sequence ID" value="MFC7140713.1"/>
    <property type="molecule type" value="Genomic_DNA"/>
</dbReference>
<dbReference type="RefSeq" id="WP_274321806.1">
    <property type="nucleotide sequence ID" value="NZ_CP118158.1"/>
</dbReference>
<reference evidence="2 3" key="1">
    <citation type="journal article" date="2019" name="Int. J. Syst. Evol. Microbiol.">
        <title>The Global Catalogue of Microorganisms (GCM) 10K type strain sequencing project: providing services to taxonomists for standard genome sequencing and annotation.</title>
        <authorList>
            <consortium name="The Broad Institute Genomics Platform"/>
            <consortium name="The Broad Institute Genome Sequencing Center for Infectious Disease"/>
            <person name="Wu L."/>
            <person name="Ma J."/>
        </authorList>
    </citation>
    <scope>NUCLEOTIDE SEQUENCE [LARGE SCALE GENOMIC DNA]</scope>
    <source>
        <strain evidence="2 3">XZYJT29</strain>
    </source>
</reference>
<dbReference type="SUPFAM" id="SSF53448">
    <property type="entry name" value="Nucleotide-diphospho-sugar transferases"/>
    <property type="match status" value="1"/>
</dbReference>
<dbReference type="GO" id="GO:0016779">
    <property type="term" value="F:nucleotidyltransferase activity"/>
    <property type="evidence" value="ECO:0007669"/>
    <property type="project" value="UniProtKB-ARBA"/>
</dbReference>
<dbReference type="Pfam" id="PF12804">
    <property type="entry name" value="NTP_transf_3"/>
    <property type="match status" value="1"/>
</dbReference>
<feature type="domain" description="MobA-like NTP transferase" evidence="1">
    <location>
        <begin position="9"/>
        <end position="173"/>
    </location>
</feature>
<dbReference type="InterPro" id="IPR025877">
    <property type="entry name" value="MobA-like_NTP_Trfase"/>
</dbReference>
<sequence length="199" mass="20496">MTADSTVAGVLLAAGDSERFGDRNKLLADLDGEPLVRHAARTLAGADLSATAVVVDAGDSDAPAVRDALADFDSVVLPNPGAGAGQATSVRCGVEWARERADAVVFALGDMPRVDPVTVDRLVTAFREGRGSALAAGHDGQRGNPVLFDARYFDALAGVDGDTGGRPVFRRADDAAVVETGDAGVLLDVDTPADLDRLR</sequence>
<dbReference type="GeneID" id="78821019"/>
<dbReference type="PANTHER" id="PTHR43777">
    <property type="entry name" value="MOLYBDENUM COFACTOR CYTIDYLYLTRANSFERASE"/>
    <property type="match status" value="1"/>
</dbReference>
<dbReference type="Proteomes" id="UP001596432">
    <property type="component" value="Unassembled WGS sequence"/>
</dbReference>
<accession>A0ABD5Y497</accession>
<gene>
    <name evidence="2" type="ORF">ACFQMA_12895</name>
</gene>
<dbReference type="PANTHER" id="PTHR43777:SF1">
    <property type="entry name" value="MOLYBDENUM COFACTOR CYTIDYLYLTRANSFERASE"/>
    <property type="match status" value="1"/>
</dbReference>
<dbReference type="Gene3D" id="3.90.550.10">
    <property type="entry name" value="Spore Coat Polysaccharide Biosynthesis Protein SpsA, Chain A"/>
    <property type="match status" value="1"/>
</dbReference>
<comment type="caution">
    <text evidence="2">The sequence shown here is derived from an EMBL/GenBank/DDBJ whole genome shotgun (WGS) entry which is preliminary data.</text>
</comment>
<keyword evidence="2" id="KW-0808">Transferase</keyword>